<evidence type="ECO:0000256" key="1">
    <source>
        <dbReference type="ARBA" id="ARBA00009776"/>
    </source>
</evidence>
<dbReference type="EC" id="2.7.4.9" evidence="2 12"/>
<dbReference type="GO" id="GO:0006235">
    <property type="term" value="P:dTTP biosynthetic process"/>
    <property type="evidence" value="ECO:0007669"/>
    <property type="project" value="UniProtKB-UniRule"/>
</dbReference>
<dbReference type="PANTHER" id="PTHR10344:SF4">
    <property type="entry name" value="UMP-CMP KINASE 2, MITOCHONDRIAL"/>
    <property type="match status" value="1"/>
</dbReference>
<evidence type="ECO:0000256" key="2">
    <source>
        <dbReference type="ARBA" id="ARBA00012980"/>
    </source>
</evidence>
<name>D5QGE1_NOVHA</name>
<dbReference type="EMBL" id="ADTV01000041">
    <property type="protein sequence ID" value="EFG83914.1"/>
    <property type="molecule type" value="Genomic_DNA"/>
</dbReference>
<evidence type="ECO:0000313" key="15">
    <source>
        <dbReference type="Proteomes" id="UP000006468"/>
    </source>
</evidence>
<dbReference type="FunFam" id="3.40.50.300:FF:000225">
    <property type="entry name" value="Thymidylate kinase"/>
    <property type="match status" value="1"/>
</dbReference>
<keyword evidence="4 12" id="KW-0808">Transferase</keyword>
<evidence type="ECO:0000256" key="10">
    <source>
        <dbReference type="ARBA" id="ARBA00048743"/>
    </source>
</evidence>
<feature type="binding site" evidence="12">
    <location>
        <begin position="18"/>
        <end position="25"/>
    </location>
    <ligand>
        <name>ATP</name>
        <dbReference type="ChEBI" id="CHEBI:30616"/>
    </ligand>
</feature>
<dbReference type="InterPro" id="IPR039430">
    <property type="entry name" value="Thymidylate_kin-like_dom"/>
</dbReference>
<dbReference type="PANTHER" id="PTHR10344">
    <property type="entry name" value="THYMIDYLATE KINASE"/>
    <property type="match status" value="1"/>
</dbReference>
<accession>D5QGE1</accession>
<keyword evidence="5 12" id="KW-0545">Nucleotide biosynthesis</keyword>
<evidence type="ECO:0000256" key="7">
    <source>
        <dbReference type="ARBA" id="ARBA00022777"/>
    </source>
</evidence>
<organism evidence="14 15">
    <name type="scientific">Novacetimonas hansenii ATCC 23769</name>
    <dbReference type="NCBI Taxonomy" id="714995"/>
    <lineage>
        <taxon>Bacteria</taxon>
        <taxon>Pseudomonadati</taxon>
        <taxon>Pseudomonadota</taxon>
        <taxon>Alphaproteobacteria</taxon>
        <taxon>Acetobacterales</taxon>
        <taxon>Acetobacteraceae</taxon>
        <taxon>Novacetimonas</taxon>
    </lineage>
</organism>
<dbReference type="InterPro" id="IPR018095">
    <property type="entry name" value="Thymidylate_kin_CS"/>
</dbReference>
<dbReference type="GO" id="GO:0004798">
    <property type="term" value="F:dTMP kinase activity"/>
    <property type="evidence" value="ECO:0007669"/>
    <property type="project" value="UniProtKB-UniRule"/>
</dbReference>
<sequence length="224" mass="24386">MTGVMTGAMTGLFITFEGGEGAGKSTQVRLLQEHLATIMPSDRIVRTREPGGTPGAEAVRDFLLFGEHDLSLRAETLMHFGARYDHVDRLIRPALEAGKVVISDRFTDSTAAYQGYGRGMGDPAILDLIASLRQQTGARPDMTFILDVPRAMARERLRARGNRPDRYETAAEAFHARVAEGFAAIARQEPGRCITLDAAQPPDIVAQAVARHVATRLPMSWGQG</sequence>
<keyword evidence="6 12" id="KW-0547">Nucleotide-binding</keyword>
<evidence type="ECO:0000259" key="13">
    <source>
        <dbReference type="Pfam" id="PF02223"/>
    </source>
</evidence>
<dbReference type="PROSITE" id="PS01331">
    <property type="entry name" value="THYMIDYLATE_KINASE"/>
    <property type="match status" value="1"/>
</dbReference>
<keyword evidence="7 12" id="KW-0418">Kinase</keyword>
<dbReference type="GO" id="GO:0006233">
    <property type="term" value="P:dTDP biosynthetic process"/>
    <property type="evidence" value="ECO:0007669"/>
    <property type="project" value="InterPro"/>
</dbReference>
<evidence type="ECO:0000256" key="6">
    <source>
        <dbReference type="ARBA" id="ARBA00022741"/>
    </source>
</evidence>
<dbReference type="Proteomes" id="UP000006468">
    <property type="component" value="Chromosome"/>
</dbReference>
<evidence type="ECO:0000256" key="4">
    <source>
        <dbReference type="ARBA" id="ARBA00022679"/>
    </source>
</evidence>
<protein>
    <recommendedName>
        <fullName evidence="3 12">Thymidylate kinase</fullName>
        <ecNumber evidence="2 12">2.7.4.9</ecNumber>
    </recommendedName>
    <alternativeName>
        <fullName evidence="9 12">dTMP kinase</fullName>
    </alternativeName>
</protein>
<comment type="caution">
    <text evidence="14">The sequence shown here is derived from an EMBL/GenBank/DDBJ whole genome shotgun (WGS) entry which is preliminary data.</text>
</comment>
<evidence type="ECO:0000256" key="5">
    <source>
        <dbReference type="ARBA" id="ARBA00022727"/>
    </source>
</evidence>
<dbReference type="AlphaFoldDB" id="D5QGE1"/>
<dbReference type="GO" id="GO:0005829">
    <property type="term" value="C:cytosol"/>
    <property type="evidence" value="ECO:0007669"/>
    <property type="project" value="TreeGrafter"/>
</dbReference>
<evidence type="ECO:0000256" key="9">
    <source>
        <dbReference type="ARBA" id="ARBA00029962"/>
    </source>
</evidence>
<keyword evidence="8 12" id="KW-0067">ATP-binding</keyword>
<dbReference type="Pfam" id="PF02223">
    <property type="entry name" value="Thymidylate_kin"/>
    <property type="match status" value="1"/>
</dbReference>
<evidence type="ECO:0000256" key="3">
    <source>
        <dbReference type="ARBA" id="ARBA00017144"/>
    </source>
</evidence>
<evidence type="ECO:0000256" key="8">
    <source>
        <dbReference type="ARBA" id="ARBA00022840"/>
    </source>
</evidence>
<reference evidence="14 15" key="1">
    <citation type="journal article" date="2010" name="J. Bacteriol.">
        <title>Genome sequence of a cellulose-producing bacterium, Gluconacetobacter hansenii ATCC 23769.</title>
        <authorList>
            <person name="Iyer P.R."/>
            <person name="Geib S.M."/>
            <person name="Catchmark J."/>
            <person name="Kao T.H."/>
            <person name="Tien M."/>
        </authorList>
    </citation>
    <scope>NUCLEOTIDE SEQUENCE [LARGE SCALE GENOMIC DNA]</scope>
    <source>
        <strain evidence="14 15">ATCC 23769</strain>
    </source>
</reference>
<proteinExistence type="inferred from homology"/>
<comment type="catalytic activity">
    <reaction evidence="10 12">
        <text>dTMP + ATP = dTDP + ADP</text>
        <dbReference type="Rhea" id="RHEA:13517"/>
        <dbReference type="ChEBI" id="CHEBI:30616"/>
        <dbReference type="ChEBI" id="CHEBI:58369"/>
        <dbReference type="ChEBI" id="CHEBI:63528"/>
        <dbReference type="ChEBI" id="CHEBI:456216"/>
        <dbReference type="EC" id="2.7.4.9"/>
    </reaction>
</comment>
<comment type="similarity">
    <text evidence="1 12">Belongs to the thymidylate kinase family.</text>
</comment>
<evidence type="ECO:0000256" key="11">
    <source>
        <dbReference type="ARBA" id="ARBA00057735"/>
    </source>
</evidence>
<dbReference type="GO" id="GO:0006227">
    <property type="term" value="P:dUDP biosynthetic process"/>
    <property type="evidence" value="ECO:0007669"/>
    <property type="project" value="TreeGrafter"/>
</dbReference>
<evidence type="ECO:0000313" key="14">
    <source>
        <dbReference type="EMBL" id="EFG83914.1"/>
    </source>
</evidence>
<dbReference type="SUPFAM" id="SSF52540">
    <property type="entry name" value="P-loop containing nucleoside triphosphate hydrolases"/>
    <property type="match status" value="1"/>
</dbReference>
<gene>
    <name evidence="12" type="primary">tmk</name>
    <name evidence="14" type="ORF">GXY_11062</name>
</gene>
<dbReference type="InterPro" id="IPR018094">
    <property type="entry name" value="Thymidylate_kinase"/>
</dbReference>
<dbReference type="NCBIfam" id="TIGR00041">
    <property type="entry name" value="DTMP_kinase"/>
    <property type="match status" value="1"/>
</dbReference>
<feature type="domain" description="Thymidylate kinase-like" evidence="13">
    <location>
        <begin position="16"/>
        <end position="208"/>
    </location>
</feature>
<dbReference type="GO" id="GO:0005524">
    <property type="term" value="F:ATP binding"/>
    <property type="evidence" value="ECO:0007669"/>
    <property type="project" value="UniProtKB-UniRule"/>
</dbReference>
<comment type="function">
    <text evidence="11 12">Phosphorylation of dTMP to form dTDP in both de novo and salvage pathways of dTTP synthesis.</text>
</comment>
<dbReference type="HOGENOM" id="CLU_049131_0_0_5"/>
<evidence type="ECO:0000256" key="12">
    <source>
        <dbReference type="HAMAP-Rule" id="MF_00165"/>
    </source>
</evidence>
<dbReference type="Gene3D" id="3.40.50.300">
    <property type="entry name" value="P-loop containing nucleotide triphosphate hydrolases"/>
    <property type="match status" value="1"/>
</dbReference>
<dbReference type="CDD" id="cd01672">
    <property type="entry name" value="TMPK"/>
    <property type="match status" value="1"/>
</dbReference>
<dbReference type="HAMAP" id="MF_00165">
    <property type="entry name" value="Thymidylate_kinase"/>
    <property type="match status" value="1"/>
</dbReference>
<dbReference type="InterPro" id="IPR027417">
    <property type="entry name" value="P-loop_NTPase"/>
</dbReference>